<dbReference type="PANTHER" id="PTHR37535:SF3">
    <property type="entry name" value="FLUG DOMAIN-CONTAINING PROTEIN"/>
    <property type="match status" value="1"/>
</dbReference>
<evidence type="ECO:0000256" key="2">
    <source>
        <dbReference type="SAM" id="MobiDB-lite"/>
    </source>
</evidence>
<comment type="caution">
    <text evidence="3">The sequence shown here is derived from an EMBL/GenBank/DDBJ whole genome shotgun (WGS) entry which is preliminary data.</text>
</comment>
<dbReference type="InterPro" id="IPR013762">
    <property type="entry name" value="Integrase-like_cat_sf"/>
</dbReference>
<organism evidence="3 4">
    <name type="scientific">Coniosporium apollinis</name>
    <dbReference type="NCBI Taxonomy" id="61459"/>
    <lineage>
        <taxon>Eukaryota</taxon>
        <taxon>Fungi</taxon>
        <taxon>Dikarya</taxon>
        <taxon>Ascomycota</taxon>
        <taxon>Pezizomycotina</taxon>
        <taxon>Dothideomycetes</taxon>
        <taxon>Dothideomycetes incertae sedis</taxon>
        <taxon>Coniosporium</taxon>
    </lineage>
</organism>
<evidence type="ECO:0000256" key="1">
    <source>
        <dbReference type="ARBA" id="ARBA00023172"/>
    </source>
</evidence>
<evidence type="ECO:0000313" key="4">
    <source>
        <dbReference type="Proteomes" id="UP001172684"/>
    </source>
</evidence>
<gene>
    <name evidence="3" type="ORF">H2201_006139</name>
</gene>
<evidence type="ECO:0000313" key="3">
    <source>
        <dbReference type="EMBL" id="KAJ9662209.1"/>
    </source>
</evidence>
<reference evidence="3" key="1">
    <citation type="submission" date="2022-10" db="EMBL/GenBank/DDBJ databases">
        <title>Culturing micro-colonial fungi from biological soil crusts in the Mojave desert and describing Neophaeococcomyces mojavensis, and introducing the new genera and species Taxawa tesnikishii.</title>
        <authorList>
            <person name="Kurbessoian T."/>
            <person name="Stajich J.E."/>
        </authorList>
    </citation>
    <scope>NUCLEOTIDE SEQUENCE</scope>
    <source>
        <strain evidence="3">TK_1</strain>
    </source>
</reference>
<dbReference type="Proteomes" id="UP001172684">
    <property type="component" value="Unassembled WGS sequence"/>
</dbReference>
<feature type="compositionally biased region" description="Acidic residues" evidence="2">
    <location>
        <begin position="559"/>
        <end position="579"/>
    </location>
</feature>
<dbReference type="SUPFAM" id="SSF56349">
    <property type="entry name" value="DNA breaking-rejoining enzymes"/>
    <property type="match status" value="1"/>
</dbReference>
<evidence type="ECO:0008006" key="5">
    <source>
        <dbReference type="Google" id="ProtNLM"/>
    </source>
</evidence>
<proteinExistence type="predicted"/>
<dbReference type="InterPro" id="IPR021842">
    <property type="entry name" value="DUF3435"/>
</dbReference>
<name>A0ABQ9NQ03_9PEZI</name>
<dbReference type="Gene3D" id="1.10.443.10">
    <property type="entry name" value="Intergrase catalytic core"/>
    <property type="match status" value="1"/>
</dbReference>
<accession>A0ABQ9NQ03</accession>
<feature type="region of interest" description="Disordered" evidence="2">
    <location>
        <begin position="533"/>
        <end position="585"/>
    </location>
</feature>
<dbReference type="InterPro" id="IPR011010">
    <property type="entry name" value="DNA_brk_join_enz"/>
</dbReference>
<feature type="region of interest" description="Disordered" evidence="2">
    <location>
        <begin position="607"/>
        <end position="630"/>
    </location>
</feature>
<sequence length="1044" mass="117230">MAEAQPPGKSDAKKAWYRDKRRAKFAASEAAKAPEDRLISRTDFDDFVVSQVSAAHEQSMQQVREWFMEFLTDEHVQLCSDRAQAAKYFSKNGTAWTPSVIRMFLEWLVDSRSGSIDPEGRLCFTTLRCYLRVFVSAARRSQNPVDKEVLTSCYDWITGPLISQGRLNMDVRKKPVAMTKDVTGLLEVLYSREYMAVFRTTREILYTSLFINLAVDCCGRIGEILRGGHKKANPTKYLRWSHVKLYAFNEDGKTVLRALVAFSNLKSATIETNKTKTIPLRLLPLHMTAQDTLRQLVILGLIDGVFENVRCWADFDNLDPGEHSTLIKMSDSEMLKPVFRRVDAHSVNDEPLKTQWVATRLKCLGRACGFEGNVLSYCIRRGIAYLLSINVSKDDRLALMGHKDGDSVYWTHYRNTTSTIDWQALARNVEVQDVAMLSAMSLNKRENAPTRLSPAGFKLCYQDPELIGLIKLQSEALDQVILAHGSLAKAKGTTLYAQYQRASLAMRSRKDFLFRTRFAEEYRAFFAGDCPSKTSTDAIETPDDSNEALDSGTPAVLTENDDDYSPLISGDDDDDDDGPTESNIDPRLLLDESANCMEAFFKEAATADAEGETAKSSAPAAPGQGDEDMDDDELDVVYARRPQVGHAKERIMPITLVDDITDMVWGRGDPKTSVEISDRLVVAFNHLHGIDVFHPGHEPPPGTWNCRFCGELLPKKPQVHVRACEKKVLLEYSNKLLEERFPTNITCTWTNTRGKLCGRNGFPHAAKLGEHVTNHLRHFKKGTYPCRFGACVDADEPVVFQSGPAFYNHLALHHSISIACRKDKPEVRNATQHIEWCGLCFRWMSQLTEDLDQHAAGHAALVQQIVSEDGYAGMKLSEKLLLPPTCIFCVHNHTLEPSQRFKAYSTIDSLFKHITQVHIEGLERHKHCPASQADTTGTIQPTCDQTQRMTKAQLIEHLENDHDIKAWVKKTPRQKDTTTPTPDDDDDDEQRDQPAQKKRKTVKKQGILAPKSVNANVSLAIRSAIVAKTTDQLDGAADLDENGE</sequence>
<protein>
    <recommendedName>
        <fullName evidence="5">C2H2-type domain-containing protein</fullName>
    </recommendedName>
</protein>
<feature type="region of interest" description="Disordered" evidence="2">
    <location>
        <begin position="963"/>
        <end position="1015"/>
    </location>
</feature>
<keyword evidence="1" id="KW-0233">DNA recombination</keyword>
<keyword evidence="4" id="KW-1185">Reference proteome</keyword>
<dbReference type="PANTHER" id="PTHR37535">
    <property type="entry name" value="FLUG DOMAIN PROTEIN"/>
    <property type="match status" value="1"/>
</dbReference>
<dbReference type="EMBL" id="JAPDRL010000051">
    <property type="protein sequence ID" value="KAJ9662209.1"/>
    <property type="molecule type" value="Genomic_DNA"/>
</dbReference>
<dbReference type="Pfam" id="PF11917">
    <property type="entry name" value="DUF3435"/>
    <property type="match status" value="1"/>
</dbReference>